<dbReference type="PANTHER" id="PTHR30399:SF1">
    <property type="entry name" value="UTP PYROPHOSPHATASE"/>
    <property type="match status" value="1"/>
</dbReference>
<gene>
    <name evidence="2" type="ORF">SAMN06265370_1345</name>
</gene>
<sequence length="264" mass="29478">MLGPVDDPGQVPYHYASVKGFLATNLQGDHMGDVTLWGNPPIPVLLRRSARARRISLRLSQLDGRVTLTLPKRLPQAQALAFLHEKEGWLRSHLADQLSTVVIAPGAMVPIEGVEHRVVPGSARAVQIVSSESCAELRVPGAPDQLAARLKGHLRTLARDRLAAASDHYSATLGRNYSRLTLRDTRSRWGSCTAQGGLMYSWRLILAPSEVLNYVAAHEVAHLAEMNHSRAFWDTVTRIHGDWKIPRRWLRENGASLHRYRFED</sequence>
<organism evidence="2 3">
    <name type="scientific">Puniceibacterium sediminis</name>
    <dbReference type="NCBI Taxonomy" id="1608407"/>
    <lineage>
        <taxon>Bacteria</taxon>
        <taxon>Pseudomonadati</taxon>
        <taxon>Pseudomonadota</taxon>
        <taxon>Alphaproteobacteria</taxon>
        <taxon>Rhodobacterales</taxon>
        <taxon>Paracoccaceae</taxon>
        <taxon>Puniceibacterium</taxon>
    </lineage>
</organism>
<dbReference type="Gene3D" id="3.30.2010.10">
    <property type="entry name" value="Metalloproteases ('zincins'), catalytic domain"/>
    <property type="match status" value="1"/>
</dbReference>
<dbReference type="InterPro" id="IPR002725">
    <property type="entry name" value="YgjP-like_metallopeptidase"/>
</dbReference>
<dbReference type="CDD" id="cd07344">
    <property type="entry name" value="M48_yhfN_like"/>
    <property type="match status" value="1"/>
</dbReference>
<protein>
    <recommendedName>
        <fullName evidence="1">YgjP-like metallopeptidase domain-containing protein</fullName>
    </recommendedName>
</protein>
<accession>A0A238ZL94</accession>
<reference evidence="2 3" key="1">
    <citation type="submission" date="2017-06" db="EMBL/GenBank/DDBJ databases">
        <authorList>
            <person name="Kim H.J."/>
            <person name="Triplett B.A."/>
        </authorList>
    </citation>
    <scope>NUCLEOTIDE SEQUENCE [LARGE SCALE GENOMIC DNA]</scope>
    <source>
        <strain evidence="2 3">DSM 29052</strain>
    </source>
</reference>
<evidence type="ECO:0000259" key="1">
    <source>
        <dbReference type="Pfam" id="PF01863"/>
    </source>
</evidence>
<dbReference type="Pfam" id="PF01863">
    <property type="entry name" value="YgjP-like"/>
    <property type="match status" value="1"/>
</dbReference>
<dbReference type="AlphaFoldDB" id="A0A238ZL94"/>
<dbReference type="InterPro" id="IPR053136">
    <property type="entry name" value="UTP_pyrophosphatase-like"/>
</dbReference>
<proteinExistence type="predicted"/>
<dbReference type="EMBL" id="FZNN01000034">
    <property type="protein sequence ID" value="SNR83899.1"/>
    <property type="molecule type" value="Genomic_DNA"/>
</dbReference>
<evidence type="ECO:0000313" key="2">
    <source>
        <dbReference type="EMBL" id="SNR83899.1"/>
    </source>
</evidence>
<dbReference type="Proteomes" id="UP000198417">
    <property type="component" value="Unassembled WGS sequence"/>
</dbReference>
<name>A0A238ZL94_9RHOB</name>
<feature type="domain" description="YgjP-like metallopeptidase" evidence="1">
    <location>
        <begin position="54"/>
        <end position="252"/>
    </location>
</feature>
<evidence type="ECO:0000313" key="3">
    <source>
        <dbReference type="Proteomes" id="UP000198417"/>
    </source>
</evidence>
<dbReference type="PANTHER" id="PTHR30399">
    <property type="entry name" value="UNCHARACTERIZED PROTEIN YGJP"/>
    <property type="match status" value="1"/>
</dbReference>
<keyword evidence="3" id="KW-1185">Reference proteome</keyword>